<protein>
    <submittedName>
        <fullName evidence="1">Uncharacterized protein</fullName>
    </submittedName>
</protein>
<dbReference type="EMBL" id="FPHR01000013">
    <property type="protein sequence ID" value="SFV76937.1"/>
    <property type="molecule type" value="Genomic_DNA"/>
</dbReference>
<organism evidence="1">
    <name type="scientific">hydrothermal vent metagenome</name>
    <dbReference type="NCBI Taxonomy" id="652676"/>
    <lineage>
        <taxon>unclassified sequences</taxon>
        <taxon>metagenomes</taxon>
        <taxon>ecological metagenomes</taxon>
    </lineage>
</organism>
<dbReference type="AlphaFoldDB" id="A0A1W1D925"/>
<evidence type="ECO:0000313" key="1">
    <source>
        <dbReference type="EMBL" id="SFV76937.1"/>
    </source>
</evidence>
<reference evidence="1" key="1">
    <citation type="submission" date="2016-10" db="EMBL/GenBank/DDBJ databases">
        <authorList>
            <person name="de Groot N.N."/>
        </authorList>
    </citation>
    <scope>NUCLEOTIDE SEQUENCE</scope>
</reference>
<gene>
    <name evidence="1" type="ORF">MNB_SUP05-4-580</name>
</gene>
<sequence length="39" mass="4167">MTVGYIALKLMVIKKKTVGILHLTMASLNRVLLAAGNAI</sequence>
<proteinExistence type="predicted"/>
<name>A0A1W1D925_9ZZZZ</name>
<accession>A0A1W1D925</accession>